<evidence type="ECO:0000256" key="7">
    <source>
        <dbReference type="SAM" id="SignalP"/>
    </source>
</evidence>
<sequence length="167" mass="18458">MSSFHISSVFLSVLRNPVTALGLPLVLGMISGPPTAKVNLRFPPGRPPRQVFPIVWPLLYLSMGYASHLAVKSLDVFVSSSSRSALTLGITLYYAQLGMNLAWSSLFLIQDGFIMMAATTFYATKLFDGPTNSQSTYFLIPYCLWLCFANYLGGAIWCLNRGRTKED</sequence>
<evidence type="ECO:0000256" key="2">
    <source>
        <dbReference type="ARBA" id="ARBA00007524"/>
    </source>
</evidence>
<dbReference type="PANTHER" id="PTHR10057">
    <property type="entry name" value="PERIPHERAL-TYPE BENZODIAZEPINE RECEPTOR"/>
    <property type="match status" value="1"/>
</dbReference>
<comment type="caution">
    <text evidence="8">The sequence shown here is derived from an EMBL/GenBank/DDBJ whole genome shotgun (WGS) entry which is preliminary data.</text>
</comment>
<evidence type="ECO:0000256" key="6">
    <source>
        <dbReference type="SAM" id="Phobius"/>
    </source>
</evidence>
<feature type="transmembrane region" description="Helical" evidence="6">
    <location>
        <begin position="51"/>
        <end position="71"/>
    </location>
</feature>
<dbReference type="Pfam" id="PF03073">
    <property type="entry name" value="TspO_MBR"/>
    <property type="match status" value="1"/>
</dbReference>
<feature type="chain" id="PRO_5040447714" evidence="7">
    <location>
        <begin position="21"/>
        <end position="167"/>
    </location>
</feature>
<comment type="subcellular location">
    <subcellularLocation>
        <location evidence="1">Membrane</location>
        <topology evidence="1">Multi-pass membrane protein</topology>
    </subcellularLocation>
</comment>
<keyword evidence="3 6" id="KW-0812">Transmembrane</keyword>
<evidence type="ECO:0000256" key="5">
    <source>
        <dbReference type="ARBA" id="ARBA00023136"/>
    </source>
</evidence>
<accession>A0A9P5UEZ0</accession>
<feature type="transmembrane region" description="Helical" evidence="6">
    <location>
        <begin position="92"/>
        <end position="118"/>
    </location>
</feature>
<keyword evidence="7" id="KW-0732">Signal</keyword>
<evidence type="ECO:0000256" key="4">
    <source>
        <dbReference type="ARBA" id="ARBA00022989"/>
    </source>
</evidence>
<dbReference type="EMBL" id="JADNRY010000005">
    <property type="protein sequence ID" value="KAF9076711.1"/>
    <property type="molecule type" value="Genomic_DNA"/>
</dbReference>
<dbReference type="Proteomes" id="UP000772434">
    <property type="component" value="Unassembled WGS sequence"/>
</dbReference>
<feature type="signal peptide" evidence="7">
    <location>
        <begin position="1"/>
        <end position="20"/>
    </location>
</feature>
<evidence type="ECO:0000313" key="9">
    <source>
        <dbReference type="Proteomes" id="UP000772434"/>
    </source>
</evidence>
<reference evidence="8" key="1">
    <citation type="submission" date="2020-11" db="EMBL/GenBank/DDBJ databases">
        <authorList>
            <consortium name="DOE Joint Genome Institute"/>
            <person name="Ahrendt S."/>
            <person name="Riley R."/>
            <person name="Andreopoulos W."/>
            <person name="Labutti K."/>
            <person name="Pangilinan J."/>
            <person name="Ruiz-Duenas F.J."/>
            <person name="Barrasa J.M."/>
            <person name="Sanchez-Garcia M."/>
            <person name="Camarero S."/>
            <person name="Miyauchi S."/>
            <person name="Serrano A."/>
            <person name="Linde D."/>
            <person name="Babiker R."/>
            <person name="Drula E."/>
            <person name="Ayuso-Fernandez I."/>
            <person name="Pacheco R."/>
            <person name="Padilla G."/>
            <person name="Ferreira P."/>
            <person name="Barriuso J."/>
            <person name="Kellner H."/>
            <person name="Castanera R."/>
            <person name="Alfaro M."/>
            <person name="Ramirez L."/>
            <person name="Pisabarro A.G."/>
            <person name="Kuo A."/>
            <person name="Tritt A."/>
            <person name="Lipzen A."/>
            <person name="He G."/>
            <person name="Yan M."/>
            <person name="Ng V."/>
            <person name="Cullen D."/>
            <person name="Martin F."/>
            <person name="Rosso M.-N."/>
            <person name="Henrissat B."/>
            <person name="Hibbett D."/>
            <person name="Martinez A.T."/>
            <person name="Grigoriev I.V."/>
        </authorList>
    </citation>
    <scope>NUCLEOTIDE SEQUENCE</scope>
    <source>
        <strain evidence="8">AH 40177</strain>
    </source>
</reference>
<feature type="transmembrane region" description="Helical" evidence="6">
    <location>
        <begin position="138"/>
        <end position="159"/>
    </location>
</feature>
<evidence type="ECO:0000313" key="8">
    <source>
        <dbReference type="EMBL" id="KAF9076711.1"/>
    </source>
</evidence>
<evidence type="ECO:0000256" key="1">
    <source>
        <dbReference type="ARBA" id="ARBA00004141"/>
    </source>
</evidence>
<protein>
    <submittedName>
        <fullName evidence="8">TspO/MBR-related protein</fullName>
    </submittedName>
</protein>
<dbReference type="GO" id="GO:0033013">
    <property type="term" value="P:tetrapyrrole metabolic process"/>
    <property type="evidence" value="ECO:0007669"/>
    <property type="project" value="UniProtKB-ARBA"/>
</dbReference>
<comment type="similarity">
    <text evidence="2">Belongs to the TspO/BZRP family.</text>
</comment>
<dbReference type="InterPro" id="IPR038330">
    <property type="entry name" value="TspO/MBR-related_sf"/>
</dbReference>
<gene>
    <name evidence="8" type="ORF">BDP27DRAFT_1379680</name>
</gene>
<dbReference type="PANTHER" id="PTHR10057:SF0">
    <property type="entry name" value="TRANSLOCATOR PROTEIN"/>
    <property type="match status" value="1"/>
</dbReference>
<name>A0A9P5UEZ0_9AGAR</name>
<proteinExistence type="inferred from homology"/>
<dbReference type="OrthoDB" id="8841220at2759"/>
<keyword evidence="5 6" id="KW-0472">Membrane</keyword>
<dbReference type="InterPro" id="IPR004307">
    <property type="entry name" value="TspO_MBR"/>
</dbReference>
<dbReference type="GO" id="GO:0005741">
    <property type="term" value="C:mitochondrial outer membrane"/>
    <property type="evidence" value="ECO:0007669"/>
    <property type="project" value="TreeGrafter"/>
</dbReference>
<dbReference type="FunFam" id="1.20.1260.100:FF:000001">
    <property type="entry name" value="translocator protein 2"/>
    <property type="match status" value="1"/>
</dbReference>
<evidence type="ECO:0000256" key="3">
    <source>
        <dbReference type="ARBA" id="ARBA00022692"/>
    </source>
</evidence>
<keyword evidence="4 6" id="KW-1133">Transmembrane helix</keyword>
<keyword evidence="9" id="KW-1185">Reference proteome</keyword>
<dbReference type="Gene3D" id="1.20.1260.100">
    <property type="entry name" value="TspO/MBR protein"/>
    <property type="match status" value="1"/>
</dbReference>
<dbReference type="AlphaFoldDB" id="A0A9P5UEZ0"/>
<dbReference type="CDD" id="cd15904">
    <property type="entry name" value="TSPO_MBR"/>
    <property type="match status" value="1"/>
</dbReference>
<organism evidence="8 9">
    <name type="scientific">Rhodocollybia butyracea</name>
    <dbReference type="NCBI Taxonomy" id="206335"/>
    <lineage>
        <taxon>Eukaryota</taxon>
        <taxon>Fungi</taxon>
        <taxon>Dikarya</taxon>
        <taxon>Basidiomycota</taxon>
        <taxon>Agaricomycotina</taxon>
        <taxon>Agaricomycetes</taxon>
        <taxon>Agaricomycetidae</taxon>
        <taxon>Agaricales</taxon>
        <taxon>Marasmiineae</taxon>
        <taxon>Omphalotaceae</taxon>
        <taxon>Rhodocollybia</taxon>
    </lineage>
</organism>